<keyword evidence="1" id="KW-0732">Signal</keyword>
<comment type="caution">
    <text evidence="3">The sequence shown here is derived from an EMBL/GenBank/DDBJ whole genome shotgun (WGS) entry which is preliminary data.</text>
</comment>
<feature type="signal peptide" evidence="1">
    <location>
        <begin position="1"/>
        <end position="19"/>
    </location>
</feature>
<feature type="domain" description="Spore coat protein U/FanG" evidence="2">
    <location>
        <begin position="181"/>
        <end position="312"/>
    </location>
</feature>
<protein>
    <submittedName>
        <fullName evidence="3">Sigma-fimbriae tip adhesin</fullName>
    </submittedName>
</protein>
<dbReference type="OrthoDB" id="8751277at2"/>
<evidence type="ECO:0000256" key="1">
    <source>
        <dbReference type="SAM" id="SignalP"/>
    </source>
</evidence>
<name>A0A0L0M6A8_9BURK</name>
<evidence type="ECO:0000259" key="2">
    <source>
        <dbReference type="Pfam" id="PF05229"/>
    </source>
</evidence>
<evidence type="ECO:0000313" key="3">
    <source>
        <dbReference type="EMBL" id="KND57825.1"/>
    </source>
</evidence>
<organism evidence="3 4">
    <name type="scientific">Candidatus Burkholderia verschuerenii</name>
    <dbReference type="NCBI Taxonomy" id="242163"/>
    <lineage>
        <taxon>Bacteria</taxon>
        <taxon>Pseudomonadati</taxon>
        <taxon>Pseudomonadota</taxon>
        <taxon>Betaproteobacteria</taxon>
        <taxon>Burkholderiales</taxon>
        <taxon>Burkholderiaceae</taxon>
        <taxon>Burkholderia</taxon>
    </lineage>
</organism>
<sequence length="317" mass="32452">MRIAIAFCFGCWGTHHALAQTCSATVSSVDFGQISPATTSATTATGSITVSCTGLLNLPVRACVSLGTGSGGNSYTPRTATSGTNTLQYNLYSDSAATSMWGSQLAGYSPVTVDFPLTALVTAYIVVPIYGRVLPGQSKLVAGTYLSTFSGTTQAQMTYQAYVLSNPPTCSTITGAPSSLSFTVQATVINDCTINASNINFGVSGLLKSAIVSNRTISVACTNNAAYSVALSAGSGSGATVANRTMTRSGGSEQVKYQLYQDSSLTKPWGEGTSGTSAYAGVGSGSTQNIPVYGRVPAQTTSTPGSYIDTVIAMITY</sequence>
<dbReference type="SMART" id="SM00972">
    <property type="entry name" value="SCPU"/>
    <property type="match status" value="2"/>
</dbReference>
<gene>
    <name evidence="3" type="ORF">BVER_03445</name>
</gene>
<dbReference type="InterPro" id="IPR007893">
    <property type="entry name" value="Spore_coat_U/FanG"/>
</dbReference>
<accession>A0A0L0M6A8</accession>
<dbReference type="PANTHER" id="PTHR37089">
    <property type="entry name" value="PROTEIN U-RELATED"/>
    <property type="match status" value="1"/>
</dbReference>
<dbReference type="Proteomes" id="UP000036959">
    <property type="component" value="Unassembled WGS sequence"/>
</dbReference>
<reference evidence="4" key="1">
    <citation type="submission" date="2015-06" db="EMBL/GenBank/DDBJ databases">
        <title>Comparative genomics of Burkholderia leaf nodule symbionts.</title>
        <authorList>
            <person name="Carlier A."/>
            <person name="Eberl L."/>
            <person name="Pinto-Carbo M."/>
        </authorList>
    </citation>
    <scope>NUCLEOTIDE SEQUENCE [LARGE SCALE GENOMIC DNA]</scope>
    <source>
        <strain evidence="4">UZHbot4</strain>
    </source>
</reference>
<feature type="domain" description="Spore coat protein U/FanG" evidence="2">
    <location>
        <begin position="17"/>
        <end position="150"/>
    </location>
</feature>
<keyword evidence="4" id="KW-1185">Reference proteome</keyword>
<dbReference type="RefSeq" id="WP_083452345.1">
    <property type="nucleotide sequence ID" value="NZ_LFJJ01000215.1"/>
</dbReference>
<dbReference type="AlphaFoldDB" id="A0A0L0M6A8"/>
<proteinExistence type="predicted"/>
<feature type="chain" id="PRO_5005544045" evidence="1">
    <location>
        <begin position="20"/>
        <end position="317"/>
    </location>
</feature>
<dbReference type="PATRIC" id="fig|242163.4.peg.3055"/>
<dbReference type="EMBL" id="LFJJ01000215">
    <property type="protein sequence ID" value="KND57825.1"/>
    <property type="molecule type" value="Genomic_DNA"/>
</dbReference>
<evidence type="ECO:0000313" key="4">
    <source>
        <dbReference type="Proteomes" id="UP000036959"/>
    </source>
</evidence>
<dbReference type="InterPro" id="IPR053167">
    <property type="entry name" value="Spore_coat_component"/>
</dbReference>
<dbReference type="Pfam" id="PF05229">
    <property type="entry name" value="SCPU"/>
    <property type="match status" value="2"/>
</dbReference>